<protein>
    <submittedName>
        <fullName evidence="1">Uncharacterized protein</fullName>
    </submittedName>
</protein>
<keyword evidence="2" id="KW-1185">Reference proteome</keyword>
<gene>
    <name evidence="1" type="ORF">MPRM_20210</name>
</gene>
<accession>A0A7I7YSP7</accession>
<reference evidence="1 2" key="1">
    <citation type="journal article" date="2019" name="Emerg. Microbes Infect.">
        <title>Comprehensive subspecies identification of 175 nontuberculous mycobacteria species based on 7547 genomic profiles.</title>
        <authorList>
            <person name="Matsumoto Y."/>
            <person name="Kinjo T."/>
            <person name="Motooka D."/>
            <person name="Nabeya D."/>
            <person name="Jung N."/>
            <person name="Uechi K."/>
            <person name="Horii T."/>
            <person name="Iida T."/>
            <person name="Fujita J."/>
            <person name="Nakamura S."/>
        </authorList>
    </citation>
    <scope>NUCLEOTIDE SEQUENCE [LARGE SCALE GENOMIC DNA]</scope>
    <source>
        <strain evidence="1 2">JCM 14742</strain>
    </source>
</reference>
<dbReference type="AlphaFoldDB" id="A0A7I7YSP7"/>
<name>A0A7I7YSP7_9MYCO</name>
<dbReference type="EMBL" id="AP022614">
    <property type="protein sequence ID" value="BBZ44740.1"/>
    <property type="molecule type" value="Genomic_DNA"/>
</dbReference>
<evidence type="ECO:0000313" key="2">
    <source>
        <dbReference type="Proteomes" id="UP000467105"/>
    </source>
</evidence>
<proteinExistence type="predicted"/>
<evidence type="ECO:0000313" key="1">
    <source>
        <dbReference type="EMBL" id="BBZ44740.1"/>
    </source>
</evidence>
<dbReference type="Proteomes" id="UP000467105">
    <property type="component" value="Chromosome"/>
</dbReference>
<sequence length="114" mass="11962">MVYMTTPTTPDLDRVVPVVCRACSGPGNGRRLGAVGWHSSDPFQIWVFDGDDVVGRHYSAAYAGDHGGVIPGVVVAYTFRCTACDRSSASIPVGDLRALAAAAWSPLQPGVVDV</sequence>
<organism evidence="1 2">
    <name type="scientific">Mycobacterium parmense</name>
    <dbReference type="NCBI Taxonomy" id="185642"/>
    <lineage>
        <taxon>Bacteria</taxon>
        <taxon>Bacillati</taxon>
        <taxon>Actinomycetota</taxon>
        <taxon>Actinomycetes</taxon>
        <taxon>Mycobacteriales</taxon>
        <taxon>Mycobacteriaceae</taxon>
        <taxon>Mycobacterium</taxon>
        <taxon>Mycobacterium simiae complex</taxon>
    </lineage>
</organism>